<feature type="chain" id="PRO_5011519076" evidence="1">
    <location>
        <begin position="28"/>
        <end position="520"/>
    </location>
</feature>
<keyword evidence="3" id="KW-0378">Hydrolase</keyword>
<dbReference type="GO" id="GO:0016787">
    <property type="term" value="F:hydrolase activity"/>
    <property type="evidence" value="ECO:0007669"/>
    <property type="project" value="UniProtKB-KW"/>
</dbReference>
<evidence type="ECO:0000259" key="2">
    <source>
        <dbReference type="Pfam" id="PF00561"/>
    </source>
</evidence>
<dbReference type="AlphaFoldDB" id="A0A1H4FQ70"/>
<dbReference type="InterPro" id="IPR000073">
    <property type="entry name" value="AB_hydrolase_1"/>
</dbReference>
<evidence type="ECO:0000256" key="1">
    <source>
        <dbReference type="SAM" id="SignalP"/>
    </source>
</evidence>
<dbReference type="STRING" id="89524.SAMN05444370_12639"/>
<feature type="signal peptide" evidence="1">
    <location>
        <begin position="1"/>
        <end position="27"/>
    </location>
</feature>
<reference evidence="3 4" key="1">
    <citation type="submission" date="2016-10" db="EMBL/GenBank/DDBJ databases">
        <authorList>
            <person name="de Groot N.N."/>
        </authorList>
    </citation>
    <scope>NUCLEOTIDE SEQUENCE [LARGE SCALE GENOMIC DNA]</scope>
    <source>
        <strain evidence="3 4">DSM 15345</strain>
    </source>
</reference>
<organism evidence="3 4">
    <name type="scientific">Rubrimonas cliftonensis</name>
    <dbReference type="NCBI Taxonomy" id="89524"/>
    <lineage>
        <taxon>Bacteria</taxon>
        <taxon>Pseudomonadati</taxon>
        <taxon>Pseudomonadota</taxon>
        <taxon>Alphaproteobacteria</taxon>
        <taxon>Rhodobacterales</taxon>
        <taxon>Paracoccaceae</taxon>
        <taxon>Rubrimonas</taxon>
    </lineage>
</organism>
<dbReference type="RefSeq" id="WP_093256206.1">
    <property type="nucleotide sequence ID" value="NZ_FNQM01000026.1"/>
</dbReference>
<proteinExistence type="predicted"/>
<dbReference type="SUPFAM" id="SSF53474">
    <property type="entry name" value="alpha/beta-Hydrolases"/>
    <property type="match status" value="1"/>
</dbReference>
<dbReference type="GO" id="GO:0016020">
    <property type="term" value="C:membrane"/>
    <property type="evidence" value="ECO:0007669"/>
    <property type="project" value="TreeGrafter"/>
</dbReference>
<protein>
    <submittedName>
        <fullName evidence="3">Alpha/beta hydrolase fold</fullName>
    </submittedName>
</protein>
<dbReference type="InterPro" id="IPR050266">
    <property type="entry name" value="AB_hydrolase_sf"/>
</dbReference>
<dbReference type="PANTHER" id="PTHR43798:SF27">
    <property type="entry name" value="HYDROLASE ALPHA_BETA HYDROLASE FOLD FAMILY"/>
    <property type="match status" value="1"/>
</dbReference>
<evidence type="ECO:0000313" key="3">
    <source>
        <dbReference type="EMBL" id="SEA99476.1"/>
    </source>
</evidence>
<accession>A0A1H4FQ70</accession>
<name>A0A1H4FQ70_9RHOB</name>
<evidence type="ECO:0000313" key="4">
    <source>
        <dbReference type="Proteomes" id="UP000198703"/>
    </source>
</evidence>
<dbReference type="OrthoDB" id="613638at2"/>
<keyword evidence="1" id="KW-0732">Signal</keyword>
<sequence length="520" mass="54795">MPHAALTCARSVALAAALCATGLAASAAPLVEPLDACFFAPPDDPALPRPSCGYVVTPENPDHPDGAQVRLGFMRLASRAAEPATPLFMLAGGPGQSLIAAETLMLFAEGFLGPILESRDVVILDQRGAPNSLPMLDCPAMYGFPWLAHERGLDEAQTLEAGRDLLAACAADARAAGIDLAQYDSVRIAADVDAARQALGYARIVYYGASYGAQLGQHVMRDFPAMLEAVILDGANSLSRRSWVEDRVRDVQDATDALAALCEADAKCAEAYDIPAMLDRAMALFDAGPIETRYADPDDPATVIPVTLNEADLASTIFEFQTGQIAIRSLPAILSAILAEGRSSVAAILGELKGEAILASRDAAKGSMAMLMHMAVVCSDDPVRAPEDMRVDPGASRYARAYGRSVLEEYIEFCRAVDVPPLPDSTDVDVATDVPTLILAGRLDARTPALRSEIVARALPRAALVVFPEGTHVQLGEINLCAGRIVKAFLSDPAAAPDTGCIAEMARRGFVLPDGAISVE</sequence>
<dbReference type="Gene3D" id="3.40.50.1820">
    <property type="entry name" value="alpha/beta hydrolase"/>
    <property type="match status" value="1"/>
</dbReference>
<dbReference type="Proteomes" id="UP000198703">
    <property type="component" value="Unassembled WGS sequence"/>
</dbReference>
<dbReference type="InterPro" id="IPR029058">
    <property type="entry name" value="AB_hydrolase_fold"/>
</dbReference>
<dbReference type="PANTHER" id="PTHR43798">
    <property type="entry name" value="MONOACYLGLYCEROL LIPASE"/>
    <property type="match status" value="1"/>
</dbReference>
<gene>
    <name evidence="3" type="ORF">SAMN05444370_12639</name>
</gene>
<feature type="domain" description="AB hydrolase-1" evidence="2">
    <location>
        <begin position="86"/>
        <end position="474"/>
    </location>
</feature>
<dbReference type="EMBL" id="FNQM01000026">
    <property type="protein sequence ID" value="SEA99476.1"/>
    <property type="molecule type" value="Genomic_DNA"/>
</dbReference>
<keyword evidence="4" id="KW-1185">Reference proteome</keyword>
<dbReference type="Pfam" id="PF00561">
    <property type="entry name" value="Abhydrolase_1"/>
    <property type="match status" value="1"/>
</dbReference>